<dbReference type="GO" id="GO:0006412">
    <property type="term" value="P:translation"/>
    <property type="evidence" value="ECO:0007669"/>
    <property type="project" value="InterPro"/>
</dbReference>
<dbReference type="InterPro" id="IPR036899">
    <property type="entry name" value="Ribosomal_uL13_sf"/>
</dbReference>
<name>A0A382RFF1_9ZZZZ</name>
<dbReference type="HAMAP" id="MF_01366">
    <property type="entry name" value="Ribosomal_uL13"/>
    <property type="match status" value="1"/>
</dbReference>
<dbReference type="SUPFAM" id="SSF52161">
    <property type="entry name" value="Ribosomal protein L13"/>
    <property type="match status" value="1"/>
</dbReference>
<dbReference type="InterPro" id="IPR005823">
    <property type="entry name" value="Ribosomal_uL13_bac-type"/>
</dbReference>
<evidence type="ECO:0000256" key="2">
    <source>
        <dbReference type="ARBA" id="ARBA00022980"/>
    </source>
</evidence>
<evidence type="ECO:0000256" key="1">
    <source>
        <dbReference type="ARBA" id="ARBA00006227"/>
    </source>
</evidence>
<dbReference type="GO" id="GO:0017148">
    <property type="term" value="P:negative regulation of translation"/>
    <property type="evidence" value="ECO:0007669"/>
    <property type="project" value="TreeGrafter"/>
</dbReference>
<protein>
    <recommendedName>
        <fullName evidence="5">50S ribosomal protein L13</fullName>
    </recommendedName>
</protein>
<dbReference type="Gene3D" id="3.90.1180.10">
    <property type="entry name" value="Ribosomal protein L13"/>
    <property type="match status" value="1"/>
</dbReference>
<accession>A0A382RFF1</accession>
<dbReference type="FunFam" id="3.90.1180.10:FF:000001">
    <property type="entry name" value="50S ribosomal protein L13"/>
    <property type="match status" value="1"/>
</dbReference>
<dbReference type="GO" id="GO:0003735">
    <property type="term" value="F:structural constituent of ribosome"/>
    <property type="evidence" value="ECO:0007669"/>
    <property type="project" value="InterPro"/>
</dbReference>
<feature type="non-terminal residue" evidence="4">
    <location>
        <position position="1"/>
    </location>
</feature>
<dbReference type="GO" id="GO:0003729">
    <property type="term" value="F:mRNA binding"/>
    <property type="evidence" value="ECO:0007669"/>
    <property type="project" value="UniProtKB-ARBA"/>
</dbReference>
<organism evidence="4">
    <name type="scientific">marine metagenome</name>
    <dbReference type="NCBI Taxonomy" id="408172"/>
    <lineage>
        <taxon>unclassified sequences</taxon>
        <taxon>metagenomes</taxon>
        <taxon>ecological metagenomes</taxon>
    </lineage>
</organism>
<dbReference type="GO" id="GO:0022625">
    <property type="term" value="C:cytosolic large ribosomal subunit"/>
    <property type="evidence" value="ECO:0007669"/>
    <property type="project" value="TreeGrafter"/>
</dbReference>
<keyword evidence="3" id="KW-0687">Ribonucleoprotein</keyword>
<dbReference type="PANTHER" id="PTHR11545">
    <property type="entry name" value="RIBOSOMAL PROTEIN L13"/>
    <property type="match status" value="1"/>
</dbReference>
<dbReference type="InterPro" id="IPR023563">
    <property type="entry name" value="Ribosomal_uL13_CS"/>
</dbReference>
<dbReference type="InterPro" id="IPR005822">
    <property type="entry name" value="Ribosomal_uL13"/>
</dbReference>
<dbReference type="EMBL" id="UINC01120676">
    <property type="protein sequence ID" value="SVC95301.1"/>
    <property type="molecule type" value="Genomic_DNA"/>
</dbReference>
<dbReference type="Pfam" id="PF00572">
    <property type="entry name" value="Ribosomal_L13"/>
    <property type="match status" value="1"/>
</dbReference>
<gene>
    <name evidence="4" type="ORF">METZ01_LOCUS348155</name>
</gene>
<evidence type="ECO:0008006" key="5">
    <source>
        <dbReference type="Google" id="ProtNLM"/>
    </source>
</evidence>
<reference evidence="4" key="1">
    <citation type="submission" date="2018-05" db="EMBL/GenBank/DDBJ databases">
        <authorList>
            <person name="Lanie J.A."/>
            <person name="Ng W.-L."/>
            <person name="Kazmierczak K.M."/>
            <person name="Andrzejewski T.M."/>
            <person name="Davidsen T.M."/>
            <person name="Wayne K.J."/>
            <person name="Tettelin H."/>
            <person name="Glass J.I."/>
            <person name="Rusch D."/>
            <person name="Podicherti R."/>
            <person name="Tsui H.-C.T."/>
            <person name="Winkler M.E."/>
        </authorList>
    </citation>
    <scope>NUCLEOTIDE SEQUENCE</scope>
</reference>
<dbReference type="NCBIfam" id="TIGR01066">
    <property type="entry name" value="rplM_bact"/>
    <property type="match status" value="1"/>
</dbReference>
<evidence type="ECO:0000313" key="4">
    <source>
        <dbReference type="EMBL" id="SVC95301.1"/>
    </source>
</evidence>
<sequence length="142" mass="15959">VNTYVTKAADVNREWLVIDAAGQTLGRLATVIASLLRGKHKVNYATNIDMGDFVVVINASKIVVTGNRLDDKMYRRHTGYPGGLVEIPLRTMLDKHPDRVIRYAVKGMLPKTKLGRKMLAKLKVYGGDDHPHQAQQPRVYDY</sequence>
<dbReference type="PROSITE" id="PS00783">
    <property type="entry name" value="RIBOSOMAL_L13"/>
    <property type="match status" value="1"/>
</dbReference>
<dbReference type="PANTHER" id="PTHR11545:SF2">
    <property type="entry name" value="LARGE RIBOSOMAL SUBUNIT PROTEIN UL13M"/>
    <property type="match status" value="1"/>
</dbReference>
<dbReference type="PIRSF" id="PIRSF002181">
    <property type="entry name" value="Ribosomal_L13"/>
    <property type="match status" value="1"/>
</dbReference>
<dbReference type="CDD" id="cd00392">
    <property type="entry name" value="Ribosomal_L13"/>
    <property type="match status" value="1"/>
</dbReference>
<keyword evidence="2" id="KW-0689">Ribosomal protein</keyword>
<comment type="similarity">
    <text evidence="1">Belongs to the universal ribosomal protein uL13 family.</text>
</comment>
<evidence type="ECO:0000256" key="3">
    <source>
        <dbReference type="ARBA" id="ARBA00023274"/>
    </source>
</evidence>
<proteinExistence type="inferred from homology"/>
<dbReference type="AlphaFoldDB" id="A0A382RFF1"/>